<evidence type="ECO:0000313" key="2">
    <source>
        <dbReference type="Proteomes" id="UP000435910"/>
    </source>
</evidence>
<gene>
    <name evidence="1" type="ORF">CHCC16736_1423</name>
</gene>
<name>A0A8B5Y8M6_BACLI</name>
<protein>
    <submittedName>
        <fullName evidence="1">Uncharacterized protein</fullName>
    </submittedName>
</protein>
<dbReference type="RefSeq" id="WP_016885486.1">
    <property type="nucleotide sequence ID" value="NZ_CP014781.1"/>
</dbReference>
<evidence type="ECO:0000313" key="1">
    <source>
        <dbReference type="EMBL" id="TWL23715.1"/>
    </source>
</evidence>
<proteinExistence type="predicted"/>
<dbReference type="EMBL" id="NILC01000028">
    <property type="protein sequence ID" value="TWL23715.1"/>
    <property type="molecule type" value="Genomic_DNA"/>
</dbReference>
<organism evidence="1 2">
    <name type="scientific">Bacillus licheniformis</name>
    <dbReference type="NCBI Taxonomy" id="1402"/>
    <lineage>
        <taxon>Bacteria</taxon>
        <taxon>Bacillati</taxon>
        <taxon>Bacillota</taxon>
        <taxon>Bacilli</taxon>
        <taxon>Bacillales</taxon>
        <taxon>Bacillaceae</taxon>
        <taxon>Bacillus</taxon>
    </lineage>
</organism>
<comment type="caution">
    <text evidence="1">The sequence shown here is derived from an EMBL/GenBank/DDBJ whole genome shotgun (WGS) entry which is preliminary data.</text>
</comment>
<sequence>MEAIATVALSGENKRLHAEQNAGIFGSPAILPGTDTDIPPPTYIYI</sequence>
<dbReference type="AlphaFoldDB" id="A0A8B5Y8M6"/>
<accession>A0A8B5Y8M6</accession>
<dbReference type="Proteomes" id="UP000435910">
    <property type="component" value="Unassembled WGS sequence"/>
</dbReference>
<reference evidence="1 2" key="1">
    <citation type="submission" date="2019-06" db="EMBL/GenBank/DDBJ databases">
        <title>Genome sequence analysis of &gt;100 Bacillus licheniformis strains suggests intrinsic resistance to this species.</title>
        <authorList>
            <person name="Wels M."/>
            <person name="Siezen R.J."/>
            <person name="Johansen E."/>
            <person name="Stuer-Lauridsen B."/>
            <person name="Bjerre K."/>
            <person name="Nielsen B.K.K."/>
        </authorList>
    </citation>
    <scope>NUCLEOTIDE SEQUENCE [LARGE SCALE GENOMIC DNA]</scope>
    <source>
        <strain evidence="1 2">BAC-16736</strain>
    </source>
</reference>